<dbReference type="AlphaFoldDB" id="A0A1R4HTG5"/>
<gene>
    <name evidence="1" type="ORF">CZ787_04545</name>
</gene>
<sequence>MEHIHNEGLPLFYRALDLFKDSACQTPGEPVKYASAAGDAQRYQR</sequence>
<reference evidence="1 2" key="1">
    <citation type="submission" date="2017-02" db="EMBL/GenBank/DDBJ databases">
        <authorList>
            <person name="Dridi B."/>
        </authorList>
    </citation>
    <scope>NUCLEOTIDE SEQUENCE [LARGE SCALE GENOMIC DNA]</scope>
    <source>
        <strain evidence="1 2">JB380</strain>
    </source>
</reference>
<protein>
    <submittedName>
        <fullName evidence="1">Uncharacterized protein</fullName>
    </submittedName>
</protein>
<evidence type="ECO:0000313" key="1">
    <source>
        <dbReference type="EMBL" id="SJN10861.1"/>
    </source>
</evidence>
<evidence type="ECO:0000313" key="2">
    <source>
        <dbReference type="Proteomes" id="UP000196331"/>
    </source>
</evidence>
<organism evidence="1 2">
    <name type="scientific">Halomonas citrativorans</name>
    <dbReference type="NCBI Taxonomy" id="2742612"/>
    <lineage>
        <taxon>Bacteria</taxon>
        <taxon>Pseudomonadati</taxon>
        <taxon>Pseudomonadota</taxon>
        <taxon>Gammaproteobacteria</taxon>
        <taxon>Oceanospirillales</taxon>
        <taxon>Halomonadaceae</taxon>
        <taxon>Halomonas</taxon>
    </lineage>
</organism>
<proteinExistence type="predicted"/>
<dbReference type="EMBL" id="FUKM01000017">
    <property type="protein sequence ID" value="SJN10861.1"/>
    <property type="molecule type" value="Genomic_DNA"/>
</dbReference>
<comment type="caution">
    <text evidence="1">The sequence shown here is derived from an EMBL/GenBank/DDBJ whole genome shotgun (WGS) entry which is preliminary data.</text>
</comment>
<accession>A0A1R4HTG5</accession>
<name>A0A1R4HTG5_9GAMM</name>
<dbReference type="Proteomes" id="UP000196331">
    <property type="component" value="Unassembled WGS sequence"/>
</dbReference>